<feature type="domain" description="MYND-type" evidence="5">
    <location>
        <begin position="33"/>
        <end position="79"/>
    </location>
</feature>
<keyword evidence="2 4" id="KW-0863">Zinc-finger</keyword>
<dbReference type="PROSITE" id="PS01360">
    <property type="entry name" value="ZF_MYND_1"/>
    <property type="match status" value="2"/>
</dbReference>
<comment type="caution">
    <text evidence="6">The sequence shown here is derived from an EMBL/GenBank/DDBJ whole genome shotgun (WGS) entry which is preliminary data.</text>
</comment>
<evidence type="ECO:0000313" key="6">
    <source>
        <dbReference type="EMBL" id="KAK7090741.1"/>
    </source>
</evidence>
<dbReference type="AlphaFoldDB" id="A0AAN9APP8"/>
<evidence type="ECO:0000259" key="5">
    <source>
        <dbReference type="PROSITE" id="PS50865"/>
    </source>
</evidence>
<evidence type="ECO:0000256" key="1">
    <source>
        <dbReference type="ARBA" id="ARBA00022723"/>
    </source>
</evidence>
<dbReference type="InterPro" id="IPR002893">
    <property type="entry name" value="Znf_MYND"/>
</dbReference>
<evidence type="ECO:0000256" key="2">
    <source>
        <dbReference type="ARBA" id="ARBA00022771"/>
    </source>
</evidence>
<dbReference type="GO" id="GO:0008270">
    <property type="term" value="F:zinc ion binding"/>
    <property type="evidence" value="ECO:0007669"/>
    <property type="project" value="UniProtKB-KW"/>
</dbReference>
<dbReference type="PANTHER" id="PTHR46920:SF1">
    <property type="entry name" value="PROTEIN MSS51 HOMOLOG, MITOCHONDRIAL-RELATED"/>
    <property type="match status" value="1"/>
</dbReference>
<dbReference type="InterPro" id="IPR052839">
    <property type="entry name" value="Mito_gene_expr_regulator"/>
</dbReference>
<dbReference type="PROSITE" id="PS50865">
    <property type="entry name" value="ZF_MYND_2"/>
    <property type="match status" value="2"/>
</dbReference>
<evidence type="ECO:0000256" key="3">
    <source>
        <dbReference type="ARBA" id="ARBA00022833"/>
    </source>
</evidence>
<protein>
    <recommendedName>
        <fullName evidence="5">MYND-type domain-containing protein</fullName>
    </recommendedName>
</protein>
<sequence>MHAFDKKASMESWKKTMNGVMNGDNPYVSVLTMDTCGRTCTNQLCRNTSNLQRCGRCFRVYYCSKDCQRADWRNHKDLCQQVTAQAISNHEGLGNSSGKDMIELCKKCKTASASLKICGRCARASYCSKDCQREDWPQHKQHCKKVEKSQTESDWEAGKMFLDFARAMDPNQALPIRRSRKAALTWDEAYHETLSLHPDKRIITKLKDVTCEEDLDPVLMTSTVFLARLARPHPYVFRNAWYLEDCKGEEVRVLFYLDNNKAEPYFKWGQLDRGNFLCLEHAYIHTFLDGTTGIRVDDACDVSVVGD</sequence>
<dbReference type="Gene3D" id="6.10.140.2220">
    <property type="match status" value="2"/>
</dbReference>
<evidence type="ECO:0000256" key="4">
    <source>
        <dbReference type="PROSITE-ProRule" id="PRU00134"/>
    </source>
</evidence>
<dbReference type="EMBL" id="JBAMIC010000024">
    <property type="protein sequence ID" value="KAK7090741.1"/>
    <property type="molecule type" value="Genomic_DNA"/>
</dbReference>
<feature type="domain" description="MYND-type" evidence="5">
    <location>
        <begin position="105"/>
        <end position="143"/>
    </location>
</feature>
<name>A0AAN9APP8_9CAEN</name>
<dbReference type="Proteomes" id="UP001374579">
    <property type="component" value="Unassembled WGS sequence"/>
</dbReference>
<organism evidence="6 7">
    <name type="scientific">Littorina saxatilis</name>
    <dbReference type="NCBI Taxonomy" id="31220"/>
    <lineage>
        <taxon>Eukaryota</taxon>
        <taxon>Metazoa</taxon>
        <taxon>Spiralia</taxon>
        <taxon>Lophotrochozoa</taxon>
        <taxon>Mollusca</taxon>
        <taxon>Gastropoda</taxon>
        <taxon>Caenogastropoda</taxon>
        <taxon>Littorinimorpha</taxon>
        <taxon>Littorinoidea</taxon>
        <taxon>Littorinidae</taxon>
        <taxon>Littorina</taxon>
    </lineage>
</organism>
<keyword evidence="3" id="KW-0862">Zinc</keyword>
<dbReference type="Pfam" id="PF01753">
    <property type="entry name" value="zf-MYND"/>
    <property type="match status" value="2"/>
</dbReference>
<dbReference type="SUPFAM" id="SSF144232">
    <property type="entry name" value="HIT/MYND zinc finger-like"/>
    <property type="match status" value="2"/>
</dbReference>
<keyword evidence="7" id="KW-1185">Reference proteome</keyword>
<gene>
    <name evidence="6" type="ORF">V1264_010501</name>
</gene>
<keyword evidence="1" id="KW-0479">Metal-binding</keyword>
<evidence type="ECO:0000313" key="7">
    <source>
        <dbReference type="Proteomes" id="UP001374579"/>
    </source>
</evidence>
<reference evidence="6 7" key="1">
    <citation type="submission" date="2024-02" db="EMBL/GenBank/DDBJ databases">
        <title>Chromosome-scale genome assembly of the rough periwinkle Littorina saxatilis.</title>
        <authorList>
            <person name="De Jode A."/>
            <person name="Faria R."/>
            <person name="Formenti G."/>
            <person name="Sims Y."/>
            <person name="Smith T.P."/>
            <person name="Tracey A."/>
            <person name="Wood J.M.D."/>
            <person name="Zagrodzka Z.B."/>
            <person name="Johannesson K."/>
            <person name="Butlin R.K."/>
            <person name="Leder E.H."/>
        </authorList>
    </citation>
    <scope>NUCLEOTIDE SEQUENCE [LARGE SCALE GENOMIC DNA]</scope>
    <source>
        <strain evidence="6">Snail1</strain>
        <tissue evidence="6">Muscle</tissue>
    </source>
</reference>
<accession>A0AAN9APP8</accession>
<dbReference type="PANTHER" id="PTHR46920">
    <property type="match status" value="1"/>
</dbReference>
<proteinExistence type="predicted"/>